<feature type="domain" description="Glycoside hydrolase family 2 immunoglobulin-like beta-sandwich" evidence="9">
    <location>
        <begin position="164"/>
        <end position="263"/>
    </location>
</feature>
<dbReference type="Gene3D" id="3.20.20.80">
    <property type="entry name" value="Glycosidases"/>
    <property type="match status" value="1"/>
</dbReference>
<keyword evidence="7" id="KW-0106">Calcium</keyword>
<dbReference type="InterPro" id="IPR013783">
    <property type="entry name" value="Ig-like_fold"/>
</dbReference>
<dbReference type="OrthoDB" id="9801077at2"/>
<accession>A0A3M9NB30</accession>
<dbReference type="Proteomes" id="UP000267223">
    <property type="component" value="Unassembled WGS sequence"/>
</dbReference>
<dbReference type="Pfam" id="PF02837">
    <property type="entry name" value="Glyco_hydro_2_N"/>
    <property type="match status" value="1"/>
</dbReference>
<dbReference type="InterPro" id="IPR008979">
    <property type="entry name" value="Galactose-bd-like_sf"/>
</dbReference>
<protein>
    <recommendedName>
        <fullName evidence="5">beta-galactosidase</fullName>
        <ecNumber evidence="5">3.2.1.23</ecNumber>
    </recommendedName>
</protein>
<gene>
    <name evidence="12" type="ORF">EFY79_14240</name>
</gene>
<dbReference type="InterPro" id="IPR006101">
    <property type="entry name" value="Glyco_hydro_2"/>
</dbReference>
<dbReference type="PANTHER" id="PTHR46323">
    <property type="entry name" value="BETA-GALACTOSIDASE"/>
    <property type="match status" value="1"/>
</dbReference>
<sequence length="903" mass="102818">MYLSGTGEDKTVNWQFYCTSGMNSGKWTTIPVPSNWELQGFGKYNYGFAKDSVRGKEKGLYKYHFSAPSSWKTKVVELVFEGVMTDCEVKVNGHLAGPVHQGAYYRFKFDVSKLLKYGGDNLLEATVSKHSANESVNAAERRGDFWIFGGIFRPVYSQAFPQQHIERVALNATADGKFNANVFVNNAEKNSKISAQIYSLDGKKIGRPFTTTIHKGDSVVKMNTAVASPKLWSTEFPNLYNVVFSIEQEGKIIHSIKQRFGFRTIEIRERDGVYINGVKIKFKGVCRHSFWPSTGRTMSERRSLADVQMIKDMNMNAVRMSHYPGDEHFYNMCDSLGLFVLDELAGWHGHYDTPTGTALAKAMIDKNENHPCIIMWDNGNEGGHNLDLDAVFDSEDIQHRHVIHPWMVFRGFDTQHYREYNYGISNYMHGHNIVMPTEFLHGLYDGGLGAGLQDHWEAMWKYPLSAGGFLWDFADGGVVRTDEDGKIDTDGDHGPDGIVGPYHQKEGSYFAIKEIWSPIVFEPKDITPSFDGKLNIENRFFFTNINQCSFKWKLSKLPFAKNSESNTDIKGTAIAPNIRPSEKGILKVNLPPGWNKYDVLYVTAFGADKKEIFTWSFPLILPKDVVKKNVVFENAGEVNFAEKDSVYNVSANGIQFLFNKNNGLLQQVQNSKGEIAFNNGPVIQEGVNNFKDFTSRFEGKNLVIESTFDRKNSYNVLQWTIYPSGFVKMKVKYFPGEYFTSVVGVNFSFPEQEIKGVEYMGYGPYRVWKNRMMGNKFGIWNKPYNNTETGESPWIYPEFKGYYSNMYACKFLTSAQSFTVYTDNEDLFLRLFTPASKTDKWHNYEPKFPSGHISFMQAIPAIGTKTQRPETTGPMGEKNIFYDYGKAPDRCLVMTLYFDFSGK</sequence>
<dbReference type="InterPro" id="IPR006102">
    <property type="entry name" value="Ig-like_GH2"/>
</dbReference>
<dbReference type="Gene3D" id="2.60.120.260">
    <property type="entry name" value="Galactose-binding domain-like"/>
    <property type="match status" value="1"/>
</dbReference>
<name>A0A3M9NB30_9BACT</name>
<dbReference type="SUPFAM" id="SSF49303">
    <property type="entry name" value="beta-Galactosidase/glucuronidase domain"/>
    <property type="match status" value="1"/>
</dbReference>
<comment type="cofactor">
    <cofactor evidence="2">
        <name>Ca(2+)</name>
        <dbReference type="ChEBI" id="CHEBI:29108"/>
    </cofactor>
</comment>
<dbReference type="GO" id="GO:0005990">
    <property type="term" value="P:lactose catabolic process"/>
    <property type="evidence" value="ECO:0007669"/>
    <property type="project" value="TreeGrafter"/>
</dbReference>
<dbReference type="SUPFAM" id="SSF74650">
    <property type="entry name" value="Galactose mutarotase-like"/>
    <property type="match status" value="1"/>
</dbReference>
<dbReference type="SUPFAM" id="SSF49785">
    <property type="entry name" value="Galactose-binding domain-like"/>
    <property type="match status" value="1"/>
</dbReference>
<dbReference type="EMBL" id="RJJR01000012">
    <property type="protein sequence ID" value="RNI34956.1"/>
    <property type="molecule type" value="Genomic_DNA"/>
</dbReference>
<evidence type="ECO:0000256" key="3">
    <source>
        <dbReference type="ARBA" id="ARBA00007401"/>
    </source>
</evidence>
<comment type="caution">
    <text evidence="12">The sequence shown here is derived from an EMBL/GenBank/DDBJ whole genome shotgun (WGS) entry which is preliminary data.</text>
</comment>
<dbReference type="PANTHER" id="PTHR46323:SF2">
    <property type="entry name" value="BETA-GALACTOSIDASE"/>
    <property type="match status" value="1"/>
</dbReference>
<comment type="catalytic activity">
    <reaction evidence="1">
        <text>Hydrolysis of terminal non-reducing beta-D-galactose residues in beta-D-galactosides.</text>
        <dbReference type="EC" id="3.2.1.23"/>
    </reaction>
</comment>
<evidence type="ECO:0000259" key="11">
    <source>
        <dbReference type="Pfam" id="PF02837"/>
    </source>
</evidence>
<keyword evidence="13" id="KW-1185">Reference proteome</keyword>
<evidence type="ECO:0000256" key="7">
    <source>
        <dbReference type="ARBA" id="ARBA00022837"/>
    </source>
</evidence>
<dbReference type="InterPro" id="IPR014718">
    <property type="entry name" value="GH-type_carb-bd"/>
</dbReference>
<comment type="similarity">
    <text evidence="3">Belongs to the glycosyl hydrolase 2 family.</text>
</comment>
<comment type="subunit">
    <text evidence="4">Monomer.</text>
</comment>
<dbReference type="InterPro" id="IPR050347">
    <property type="entry name" value="Bact_Beta-galactosidase"/>
</dbReference>
<evidence type="ECO:0000313" key="13">
    <source>
        <dbReference type="Proteomes" id="UP000267223"/>
    </source>
</evidence>
<evidence type="ECO:0000256" key="8">
    <source>
        <dbReference type="ARBA" id="ARBA00023295"/>
    </source>
</evidence>
<dbReference type="InterPro" id="IPR006103">
    <property type="entry name" value="Glyco_hydro_2_cat"/>
</dbReference>
<dbReference type="Gene3D" id="2.70.98.10">
    <property type="match status" value="1"/>
</dbReference>
<dbReference type="InterPro" id="IPR006104">
    <property type="entry name" value="Glyco_hydro_2_N"/>
</dbReference>
<evidence type="ECO:0000256" key="2">
    <source>
        <dbReference type="ARBA" id="ARBA00001913"/>
    </source>
</evidence>
<evidence type="ECO:0000256" key="5">
    <source>
        <dbReference type="ARBA" id="ARBA00012756"/>
    </source>
</evidence>
<feature type="domain" description="Glycosyl hydrolases family 2 sugar binding" evidence="11">
    <location>
        <begin position="28"/>
        <end position="156"/>
    </location>
</feature>
<keyword evidence="8" id="KW-0326">Glycosidase</keyword>
<evidence type="ECO:0000313" key="12">
    <source>
        <dbReference type="EMBL" id="RNI34956.1"/>
    </source>
</evidence>
<organism evidence="12 13">
    <name type="scientific">Hanamia caeni</name>
    <dbReference type="NCBI Taxonomy" id="2294116"/>
    <lineage>
        <taxon>Bacteria</taxon>
        <taxon>Pseudomonadati</taxon>
        <taxon>Bacteroidota</taxon>
        <taxon>Chitinophagia</taxon>
        <taxon>Chitinophagales</taxon>
        <taxon>Chitinophagaceae</taxon>
        <taxon>Hanamia</taxon>
    </lineage>
</organism>
<dbReference type="Pfam" id="PF00703">
    <property type="entry name" value="Glyco_hydro_2"/>
    <property type="match status" value="1"/>
</dbReference>
<dbReference type="InterPro" id="IPR011013">
    <property type="entry name" value="Gal_mutarotase_sf_dom"/>
</dbReference>
<dbReference type="GO" id="GO:0009341">
    <property type="term" value="C:beta-galactosidase complex"/>
    <property type="evidence" value="ECO:0007669"/>
    <property type="project" value="TreeGrafter"/>
</dbReference>
<proteinExistence type="inferred from homology"/>
<dbReference type="EC" id="3.2.1.23" evidence="5"/>
<dbReference type="SUPFAM" id="SSF51445">
    <property type="entry name" value="(Trans)glycosidases"/>
    <property type="match status" value="1"/>
</dbReference>
<dbReference type="Pfam" id="PF02836">
    <property type="entry name" value="Glyco_hydro_2_C"/>
    <property type="match status" value="1"/>
</dbReference>
<reference evidence="12 13" key="1">
    <citation type="submission" date="2018-11" db="EMBL/GenBank/DDBJ databases">
        <title>Draft genome sequence of Ferruginibacter sp. BO-59.</title>
        <authorList>
            <person name="Im W.T."/>
        </authorList>
    </citation>
    <scope>NUCLEOTIDE SEQUENCE [LARGE SCALE GENOMIC DNA]</scope>
    <source>
        <strain evidence="12 13">BO-59</strain>
    </source>
</reference>
<dbReference type="GO" id="GO:0004565">
    <property type="term" value="F:beta-galactosidase activity"/>
    <property type="evidence" value="ECO:0007669"/>
    <property type="project" value="UniProtKB-EC"/>
</dbReference>
<evidence type="ECO:0000259" key="10">
    <source>
        <dbReference type="Pfam" id="PF02836"/>
    </source>
</evidence>
<dbReference type="InterPro" id="IPR036156">
    <property type="entry name" value="Beta-gal/glucu_dom_sf"/>
</dbReference>
<dbReference type="InterPro" id="IPR017853">
    <property type="entry name" value="GH"/>
</dbReference>
<evidence type="ECO:0000256" key="1">
    <source>
        <dbReference type="ARBA" id="ARBA00001412"/>
    </source>
</evidence>
<evidence type="ECO:0000259" key="9">
    <source>
        <dbReference type="Pfam" id="PF00703"/>
    </source>
</evidence>
<dbReference type="PRINTS" id="PR00132">
    <property type="entry name" value="GLHYDRLASE2"/>
</dbReference>
<dbReference type="GO" id="GO:0030246">
    <property type="term" value="F:carbohydrate binding"/>
    <property type="evidence" value="ECO:0007669"/>
    <property type="project" value="InterPro"/>
</dbReference>
<keyword evidence="6 12" id="KW-0378">Hydrolase</keyword>
<evidence type="ECO:0000256" key="6">
    <source>
        <dbReference type="ARBA" id="ARBA00022801"/>
    </source>
</evidence>
<feature type="domain" description="Glycoside hydrolase family 2 catalytic" evidence="10">
    <location>
        <begin position="266"/>
        <end position="392"/>
    </location>
</feature>
<evidence type="ECO:0000256" key="4">
    <source>
        <dbReference type="ARBA" id="ARBA00011245"/>
    </source>
</evidence>
<dbReference type="AlphaFoldDB" id="A0A3M9NB30"/>
<dbReference type="Gene3D" id="2.60.40.10">
    <property type="entry name" value="Immunoglobulins"/>
    <property type="match status" value="1"/>
</dbReference>